<reference evidence="4 5" key="1">
    <citation type="submission" date="2019-03" db="EMBL/GenBank/DDBJ databases">
        <title>Genomic Encyclopedia of Type Strains, Phase IV (KMG-IV): sequencing the most valuable type-strain genomes for metagenomic binning, comparative biology and taxonomic classification.</title>
        <authorList>
            <person name="Goeker M."/>
        </authorList>
    </citation>
    <scope>NUCLEOTIDE SEQUENCE [LARGE SCALE GENOMIC DNA]</scope>
    <source>
        <strain evidence="4 5">DSM 2132</strain>
    </source>
</reference>
<dbReference type="InterPro" id="IPR003423">
    <property type="entry name" value="OMP_efflux"/>
</dbReference>
<comment type="similarity">
    <text evidence="1 2">Belongs to the outer membrane factor (OMF) (TC 1.B.17) family.</text>
</comment>
<dbReference type="RefSeq" id="WP_132708497.1">
    <property type="nucleotide sequence ID" value="NZ_JACIGF010000005.1"/>
</dbReference>
<dbReference type="GO" id="GO:0005886">
    <property type="term" value="C:plasma membrane"/>
    <property type="evidence" value="ECO:0007669"/>
    <property type="project" value="UniProtKB-SubCell"/>
</dbReference>
<keyword evidence="2 4" id="KW-0449">Lipoprotein</keyword>
<protein>
    <submittedName>
        <fullName evidence="4">NodT family efflux transporter outer membrane factor (OMF) lipoprotein</fullName>
    </submittedName>
</protein>
<keyword evidence="2" id="KW-0564">Palmitate</keyword>
<dbReference type="NCBIfam" id="TIGR01845">
    <property type="entry name" value="outer_NodT"/>
    <property type="match status" value="1"/>
</dbReference>
<dbReference type="Gene3D" id="2.20.200.10">
    <property type="entry name" value="Outer membrane efflux proteins (OEP)"/>
    <property type="match status" value="1"/>
</dbReference>
<dbReference type="Pfam" id="PF02321">
    <property type="entry name" value="OEP"/>
    <property type="match status" value="2"/>
</dbReference>
<dbReference type="OrthoDB" id="9783100at2"/>
<evidence type="ECO:0000313" key="4">
    <source>
        <dbReference type="EMBL" id="TCP34575.1"/>
    </source>
</evidence>
<dbReference type="Gene3D" id="1.20.1600.10">
    <property type="entry name" value="Outer membrane efflux proteins (OEP)"/>
    <property type="match status" value="1"/>
</dbReference>
<dbReference type="SUPFAM" id="SSF56954">
    <property type="entry name" value="Outer membrane efflux proteins (OEP)"/>
    <property type="match status" value="1"/>
</dbReference>
<accession>A0A4R2PKP9</accession>
<evidence type="ECO:0000256" key="1">
    <source>
        <dbReference type="ARBA" id="ARBA00007613"/>
    </source>
</evidence>
<proteinExistence type="inferred from homology"/>
<dbReference type="InParanoid" id="A0A4R2PKP9"/>
<comment type="caution">
    <text evidence="4">The sequence shown here is derived from an EMBL/GenBank/DDBJ whole genome shotgun (WGS) entry which is preliminary data.</text>
</comment>
<name>A0A4R2PKP9_RHOSA</name>
<keyword evidence="2" id="KW-0812">Transmembrane</keyword>
<dbReference type="InterPro" id="IPR010131">
    <property type="entry name" value="MdtP/NodT-like"/>
</dbReference>
<keyword evidence="2" id="KW-0732">Signal</keyword>
<evidence type="ECO:0000256" key="2">
    <source>
        <dbReference type="RuleBase" id="RU362097"/>
    </source>
</evidence>
<dbReference type="PANTHER" id="PTHR30203:SF30">
    <property type="entry name" value="OUTER MEMBRANE PROTEIN-RELATED"/>
    <property type="match status" value="1"/>
</dbReference>
<feature type="chain" id="PRO_5020967647" evidence="2">
    <location>
        <begin position="22"/>
        <end position="501"/>
    </location>
</feature>
<dbReference type="AlphaFoldDB" id="A0A4R2PKP9"/>
<gene>
    <name evidence="4" type="ORF">EV659_105207</name>
</gene>
<feature type="coiled-coil region" evidence="3">
    <location>
        <begin position="402"/>
        <end position="429"/>
    </location>
</feature>
<dbReference type="GO" id="GO:0015562">
    <property type="term" value="F:efflux transmembrane transporter activity"/>
    <property type="evidence" value="ECO:0007669"/>
    <property type="project" value="InterPro"/>
</dbReference>
<evidence type="ECO:0000313" key="5">
    <source>
        <dbReference type="Proteomes" id="UP000295399"/>
    </source>
</evidence>
<keyword evidence="2" id="KW-0472">Membrane</keyword>
<dbReference type="PANTHER" id="PTHR30203">
    <property type="entry name" value="OUTER MEMBRANE CATION EFFLUX PROTEIN"/>
    <property type="match status" value="1"/>
</dbReference>
<dbReference type="PROSITE" id="PS51257">
    <property type="entry name" value="PROKAR_LIPOPROTEIN"/>
    <property type="match status" value="1"/>
</dbReference>
<organism evidence="4 5">
    <name type="scientific">Rhodothalassium salexigens DSM 2132</name>
    <dbReference type="NCBI Taxonomy" id="1188247"/>
    <lineage>
        <taxon>Bacteria</taxon>
        <taxon>Pseudomonadati</taxon>
        <taxon>Pseudomonadota</taxon>
        <taxon>Alphaproteobacteria</taxon>
        <taxon>Rhodothalassiales</taxon>
        <taxon>Rhodothalassiaceae</taxon>
        <taxon>Rhodothalassium</taxon>
    </lineage>
</organism>
<evidence type="ECO:0000256" key="3">
    <source>
        <dbReference type="SAM" id="Coils"/>
    </source>
</evidence>
<keyword evidence="2" id="KW-1134">Transmembrane beta strand</keyword>
<dbReference type="FunCoup" id="A0A4R2PKP9">
    <property type="interactions" value="182"/>
</dbReference>
<dbReference type="EMBL" id="SLXO01000005">
    <property type="protein sequence ID" value="TCP34575.1"/>
    <property type="molecule type" value="Genomic_DNA"/>
</dbReference>
<dbReference type="Proteomes" id="UP000295399">
    <property type="component" value="Unassembled WGS sequence"/>
</dbReference>
<keyword evidence="5" id="KW-1185">Reference proteome</keyword>
<feature type="signal peptide" evidence="2">
    <location>
        <begin position="1"/>
        <end position="21"/>
    </location>
</feature>
<keyword evidence="3" id="KW-0175">Coiled coil</keyword>
<comment type="subcellular location">
    <subcellularLocation>
        <location evidence="2">Cell membrane</location>
        <topology evidence="2">Lipid-anchor</topology>
    </subcellularLocation>
</comment>
<sequence>MRTRRLIPLLGAACVSTLLQACAPSPTAVSPDMVTAMPDGATLPDDFAGTGEDQNSAGVPWRQFFDDPTLVALIDTALDGNQELNILLQEISVAQNEVRARSGEYLPFVSLQAGAGVEKAGRYTRDGAVEEQLHIKEDREFPEPLPDFLLSARASWEIDIWKKLRNAKKAQVLRYLATAEGRRFAVTHVVAEIAHAYYELKALDTHQAILRRMIETQEAALKTVKLQKAAGKATALAVRKFDAEVLKNKSELFAVAQEITETENRLNLLIGRYPRAIDRRSDDFATLDLPDLHVGTPRDLLSHRPDVRQAELALAAAKLDIEVARARFYPSLDLTAAVGVRSFQVGSIATMPESLLYNVAADLMVPLFNRKAIHAAYDSANARQLQALYDYQRTVLKAYVEVANLVSRLDNLDRSLDRKRGQVDALSNAIDIATRLFKSARADYMEVLMTQRDALEATLELVAIKQSQVDAWISAYQALGGGTEGAPAQLAATPQAAAEGA</sequence>